<dbReference type="Proteomes" id="UP001265259">
    <property type="component" value="Unassembled WGS sequence"/>
</dbReference>
<dbReference type="CDD" id="cd16434">
    <property type="entry name" value="CheB-CheR_fusion"/>
    <property type="match status" value="1"/>
</dbReference>
<dbReference type="SUPFAM" id="SSF55785">
    <property type="entry name" value="PYP-like sensor domain (PAS domain)"/>
    <property type="match status" value="1"/>
</dbReference>
<proteinExistence type="predicted"/>
<dbReference type="SMART" id="SM00911">
    <property type="entry name" value="HWE_HK"/>
    <property type="match status" value="1"/>
</dbReference>
<dbReference type="InterPro" id="IPR000780">
    <property type="entry name" value="CheR_MeTrfase"/>
</dbReference>
<feature type="domain" description="CheB-type methylesterase" evidence="13">
    <location>
        <begin position="1"/>
        <end position="179"/>
    </location>
</feature>
<dbReference type="SMART" id="SM00138">
    <property type="entry name" value="MeTrc"/>
    <property type="match status" value="1"/>
</dbReference>
<dbReference type="PROSITE" id="PS50113">
    <property type="entry name" value="PAC"/>
    <property type="match status" value="1"/>
</dbReference>
<evidence type="ECO:0000259" key="12">
    <source>
        <dbReference type="PROSITE" id="PS50113"/>
    </source>
</evidence>
<dbReference type="PRINTS" id="PR00996">
    <property type="entry name" value="CHERMTFRASE"/>
</dbReference>
<evidence type="ECO:0000256" key="8">
    <source>
        <dbReference type="ARBA" id="ARBA00022777"/>
    </source>
</evidence>
<dbReference type="SUPFAM" id="SSF52738">
    <property type="entry name" value="Methylesterase CheB, C-terminal domain"/>
    <property type="match status" value="1"/>
</dbReference>
<accession>A0ABU3DKF4</accession>
<protein>
    <submittedName>
        <fullName evidence="15">CheR family methyltransferase</fullName>
    </submittedName>
</protein>
<dbReference type="EMBL" id="JAVRHL010000003">
    <property type="protein sequence ID" value="MDT0684156.1"/>
    <property type="molecule type" value="Genomic_DNA"/>
</dbReference>
<comment type="caution">
    <text evidence="15">The sequence shown here is derived from an EMBL/GenBank/DDBJ whole genome shotgun (WGS) entry which is preliminary data.</text>
</comment>
<dbReference type="Gene3D" id="3.30.565.10">
    <property type="entry name" value="Histidine kinase-like ATPase, C-terminal domain"/>
    <property type="match status" value="1"/>
</dbReference>
<feature type="active site" evidence="10">
    <location>
        <position position="125"/>
    </location>
</feature>
<evidence type="ECO:0000256" key="3">
    <source>
        <dbReference type="ARBA" id="ARBA00022553"/>
    </source>
</evidence>
<dbReference type="PANTHER" id="PTHR24422">
    <property type="entry name" value="CHEMOTAXIS PROTEIN METHYLTRANSFERASE"/>
    <property type="match status" value="1"/>
</dbReference>
<dbReference type="Pfam" id="PF01739">
    <property type="entry name" value="CheR"/>
    <property type="match status" value="1"/>
</dbReference>
<evidence type="ECO:0000256" key="11">
    <source>
        <dbReference type="SAM" id="MobiDB-lite"/>
    </source>
</evidence>
<feature type="domain" description="CheR-type methyltransferase" evidence="14">
    <location>
        <begin position="211"/>
        <end position="466"/>
    </location>
</feature>
<evidence type="ECO:0000256" key="1">
    <source>
        <dbReference type="ARBA" id="ARBA00000085"/>
    </source>
</evidence>
<evidence type="ECO:0000256" key="6">
    <source>
        <dbReference type="ARBA" id="ARBA00022691"/>
    </source>
</evidence>
<evidence type="ECO:0000256" key="2">
    <source>
        <dbReference type="ARBA" id="ARBA00001541"/>
    </source>
</evidence>
<feature type="compositionally biased region" description="Basic and acidic residues" evidence="11">
    <location>
        <begin position="487"/>
        <end position="496"/>
    </location>
</feature>
<dbReference type="InterPro" id="IPR035965">
    <property type="entry name" value="PAS-like_dom_sf"/>
</dbReference>
<evidence type="ECO:0000259" key="13">
    <source>
        <dbReference type="PROSITE" id="PS50122"/>
    </source>
</evidence>
<keyword evidence="5" id="KW-0808">Transferase</keyword>
<dbReference type="SUPFAM" id="SSF47757">
    <property type="entry name" value="Chemotaxis receptor methyltransferase CheR, N-terminal domain"/>
    <property type="match status" value="1"/>
</dbReference>
<evidence type="ECO:0000256" key="4">
    <source>
        <dbReference type="ARBA" id="ARBA00022603"/>
    </source>
</evidence>
<dbReference type="SUPFAM" id="SSF55874">
    <property type="entry name" value="ATPase domain of HSP90 chaperone/DNA topoisomerase II/histidine kinase"/>
    <property type="match status" value="1"/>
</dbReference>
<comment type="catalytic activity">
    <reaction evidence="2">
        <text>L-glutamyl-[protein] + S-adenosyl-L-methionine = [protein]-L-glutamate 5-O-methyl ester + S-adenosyl-L-homocysteine</text>
        <dbReference type="Rhea" id="RHEA:24452"/>
        <dbReference type="Rhea" id="RHEA-COMP:10208"/>
        <dbReference type="Rhea" id="RHEA-COMP:10311"/>
        <dbReference type="ChEBI" id="CHEBI:29973"/>
        <dbReference type="ChEBI" id="CHEBI:57856"/>
        <dbReference type="ChEBI" id="CHEBI:59789"/>
        <dbReference type="ChEBI" id="CHEBI:82795"/>
        <dbReference type="EC" id="2.1.1.80"/>
    </reaction>
</comment>
<evidence type="ECO:0000313" key="16">
    <source>
        <dbReference type="Proteomes" id="UP001265259"/>
    </source>
</evidence>
<evidence type="ECO:0000256" key="9">
    <source>
        <dbReference type="ARBA" id="ARBA00022840"/>
    </source>
</evidence>
<sequence>MGIGASAGGIPALEGFFRHLPEDSGMAFIIVTHLSPERPSQLHEVVGRYTSNPVSVAEDGAEVRPNNVYVMPEGMILTMADGRLRLRPEDPIHRERKPIDVFFASMAEDQGENAVGIVMSGGDGDGTLGVKAIKERGGITMAQTGDGSGPRNPEMPHSAIASGLIDFAEPVERMPEKLVRLRADIDAFVGLADGEKDRRRIDEARQLQGDIARLLRSHTGHDFSGYKDKTFMRRVERRMKVVQLTTVDAYLQRLKDHPGEVMALFRDLLINVTNFFRDSDAFATLKSQVIPNLFVGRGADETIRLWVPGCATGEEVYSLGILMREEMDGLDVVPKVQIFATDIDDEALGAARAGRYPEALLAGVAPERLKRFFRRDGASLVVSKEVREMCIFSPHSVISDPPFSRMDLVSCRNLLIYFGGELQDRVIPTFHYALKPGGYLFLGTSEGVSRHGDLFAPLDKQHRIFQSRDHGGPRRLPMTLDASASRTRQDVAERPSDATGVQLRQQVETQVLERHAPAHVVITHEGDALYFSANTGRYLEMPRGAPNRHIFDLARREFRADLRAALRETMETGRPAARHVLMLDRDGATGNMIGMSIEPLDGPTGNETLFLVLFNPLGKWRQSGTDEGAEAEAHEAEAALERELRDVRERLQSTVEEYETALEEVKSSNEELVSVNEEAQSTNEELEASREEMQSLNEELSTINAELERSVDRLDSANTDLKNLYAATRIATVFLDRDLVIRNFTPAAGAFFNIRDSDIGRPLMDLAGALQYPDLEAEVRKVFRSDNLLERRLAPDDDGLHILVRLVPYRNRDDGIDGVVITLVDISSLAQAEEQQKVLISELNHRVKNMLSVVISIANATRKTSSSMDEFGERLIGRLHGMSRAYSLLSRSDWTKVAIGDLVRAEAEAFGADRISADGPEIALTPQQALSLGMVVHEMATNAAKYGALSSDDGRVDVVWQADGDRLRLKWVEKDGPEVHSPKRKGFGLALIEGQIRSQMDGDAEISFPPAGFMLELSFRIER</sequence>
<dbReference type="GO" id="GO:0032259">
    <property type="term" value="P:methylation"/>
    <property type="evidence" value="ECO:0007669"/>
    <property type="project" value="UniProtKB-KW"/>
</dbReference>
<dbReference type="InterPro" id="IPR036804">
    <property type="entry name" value="CheR_N_sf"/>
</dbReference>
<dbReference type="InterPro" id="IPR029063">
    <property type="entry name" value="SAM-dependent_MTases_sf"/>
</dbReference>
<dbReference type="RefSeq" id="WP_311693313.1">
    <property type="nucleotide sequence ID" value="NZ_JAVRHL010000003.1"/>
</dbReference>
<dbReference type="InterPro" id="IPR036890">
    <property type="entry name" value="HATPase_C_sf"/>
</dbReference>
<evidence type="ECO:0000256" key="10">
    <source>
        <dbReference type="PROSITE-ProRule" id="PRU00050"/>
    </source>
</evidence>
<dbReference type="Pfam" id="PF03705">
    <property type="entry name" value="CheR_N"/>
    <property type="match status" value="1"/>
</dbReference>
<evidence type="ECO:0000256" key="5">
    <source>
        <dbReference type="ARBA" id="ARBA00022679"/>
    </source>
</evidence>
<evidence type="ECO:0000256" key="7">
    <source>
        <dbReference type="ARBA" id="ARBA00022741"/>
    </source>
</evidence>
<dbReference type="PROSITE" id="PS50122">
    <property type="entry name" value="CHEB"/>
    <property type="match status" value="1"/>
</dbReference>
<keyword evidence="10" id="KW-0378">Hydrolase</keyword>
<dbReference type="InterPro" id="IPR011102">
    <property type="entry name" value="Sig_transdc_His_kinase_HWE"/>
</dbReference>
<feature type="active site" evidence="10">
    <location>
        <position position="33"/>
    </location>
</feature>
<name>A0ABU3DKF4_9RHOB</name>
<keyword evidence="9" id="KW-0067">ATP-binding</keyword>
<feature type="region of interest" description="Disordered" evidence="11">
    <location>
        <begin position="467"/>
        <end position="500"/>
    </location>
</feature>
<dbReference type="Gene3D" id="3.30.450.20">
    <property type="entry name" value="PAS domain"/>
    <property type="match status" value="1"/>
</dbReference>
<dbReference type="Gene3D" id="3.40.50.180">
    <property type="entry name" value="Methylesterase CheB, C-terminal domain"/>
    <property type="match status" value="1"/>
</dbReference>
<feature type="active site" evidence="10">
    <location>
        <position position="6"/>
    </location>
</feature>
<gene>
    <name evidence="15" type="ORF">RM543_15835</name>
</gene>
<evidence type="ECO:0000259" key="14">
    <source>
        <dbReference type="PROSITE" id="PS50123"/>
    </source>
</evidence>
<dbReference type="InterPro" id="IPR050903">
    <property type="entry name" value="Bact_Chemotaxis_MeTrfase"/>
</dbReference>
<keyword evidence="7" id="KW-0547">Nucleotide-binding</keyword>
<dbReference type="InterPro" id="IPR000700">
    <property type="entry name" value="PAS-assoc_C"/>
</dbReference>
<dbReference type="SUPFAM" id="SSF53335">
    <property type="entry name" value="S-adenosyl-L-methionine-dependent methyltransferases"/>
    <property type="match status" value="1"/>
</dbReference>
<keyword evidence="10" id="KW-0145">Chemotaxis</keyword>
<dbReference type="InterPro" id="IPR022641">
    <property type="entry name" value="CheR_N"/>
</dbReference>
<keyword evidence="4 15" id="KW-0489">Methyltransferase</keyword>
<dbReference type="GO" id="GO:0008168">
    <property type="term" value="F:methyltransferase activity"/>
    <property type="evidence" value="ECO:0007669"/>
    <property type="project" value="UniProtKB-KW"/>
</dbReference>
<organism evidence="15 16">
    <name type="scientific">Tropicimonas omnivorans</name>
    <dbReference type="NCBI Taxonomy" id="3075590"/>
    <lineage>
        <taxon>Bacteria</taxon>
        <taxon>Pseudomonadati</taxon>
        <taxon>Pseudomonadota</taxon>
        <taxon>Alphaproteobacteria</taxon>
        <taxon>Rhodobacterales</taxon>
        <taxon>Roseobacteraceae</taxon>
        <taxon>Tropicimonas</taxon>
    </lineage>
</organism>
<evidence type="ECO:0000313" key="15">
    <source>
        <dbReference type="EMBL" id="MDT0684156.1"/>
    </source>
</evidence>
<dbReference type="InterPro" id="IPR035909">
    <property type="entry name" value="CheB_C"/>
</dbReference>
<dbReference type="Gene3D" id="3.40.50.150">
    <property type="entry name" value="Vaccinia Virus protein VP39"/>
    <property type="match status" value="1"/>
</dbReference>
<dbReference type="InterPro" id="IPR000673">
    <property type="entry name" value="Sig_transdc_resp-reg_Me-estase"/>
</dbReference>
<dbReference type="Pfam" id="PF01339">
    <property type="entry name" value="CheB_methylest"/>
    <property type="match status" value="1"/>
</dbReference>
<dbReference type="Pfam" id="PF07536">
    <property type="entry name" value="HWE_HK"/>
    <property type="match status" value="1"/>
</dbReference>
<dbReference type="Pfam" id="PF13596">
    <property type="entry name" value="PAS_10"/>
    <property type="match status" value="1"/>
</dbReference>
<dbReference type="PROSITE" id="PS50123">
    <property type="entry name" value="CHER"/>
    <property type="match status" value="1"/>
</dbReference>
<keyword evidence="6" id="KW-0949">S-adenosyl-L-methionine</keyword>
<keyword evidence="16" id="KW-1185">Reference proteome</keyword>
<dbReference type="PANTHER" id="PTHR24422:SF27">
    <property type="entry name" value="PROTEIN-GLUTAMATE O-METHYLTRANSFERASE"/>
    <property type="match status" value="1"/>
</dbReference>
<reference evidence="15 16" key="1">
    <citation type="submission" date="2023-09" db="EMBL/GenBank/DDBJ databases">
        <authorList>
            <person name="Rey-Velasco X."/>
        </authorList>
    </citation>
    <scope>NUCLEOTIDE SEQUENCE [LARGE SCALE GENOMIC DNA]</scope>
    <source>
        <strain evidence="15 16">F158</strain>
    </source>
</reference>
<dbReference type="Gene3D" id="1.10.155.10">
    <property type="entry name" value="Chemotaxis receptor methyltransferase CheR, N-terminal domain"/>
    <property type="match status" value="1"/>
</dbReference>
<keyword evidence="3" id="KW-0597">Phosphoprotein</keyword>
<feature type="domain" description="PAC" evidence="12">
    <location>
        <begin position="787"/>
        <end position="838"/>
    </location>
</feature>
<feature type="region of interest" description="Disordered" evidence="11">
    <location>
        <begin position="666"/>
        <end position="685"/>
    </location>
</feature>
<dbReference type="InterPro" id="IPR022642">
    <property type="entry name" value="CheR_C"/>
</dbReference>
<comment type="catalytic activity">
    <reaction evidence="1">
        <text>ATP + protein L-histidine = ADP + protein N-phospho-L-histidine.</text>
        <dbReference type="EC" id="2.7.13.3"/>
    </reaction>
</comment>
<keyword evidence="8" id="KW-0418">Kinase</keyword>